<dbReference type="STRING" id="145388.A0A0D2KVH5"/>
<sequence length="155" mass="15286">MEGFGDAPADGGSNPFDTGFDDTPAPSGLDAFGGPAPPAAAPLDNGFAAFGAAPEAQPATAFAPAPAAASGGGAPPLDDDFFGGGGSGGGAPPPSNSNGGAAQAAFESPRFDDPRIEWNHKNQSLLAQRAQAEVKAKAEVVNKAKAFLDKQAKVH</sequence>
<evidence type="ECO:0000313" key="3">
    <source>
        <dbReference type="Proteomes" id="UP000054498"/>
    </source>
</evidence>
<dbReference type="RefSeq" id="XP_013898408.1">
    <property type="nucleotide sequence ID" value="XM_014042954.1"/>
</dbReference>
<proteinExistence type="predicted"/>
<reference evidence="2 3" key="1">
    <citation type="journal article" date="2013" name="BMC Genomics">
        <title>Reconstruction of the lipid metabolism for the microalga Monoraphidium neglectum from its genome sequence reveals characteristics suitable for biofuel production.</title>
        <authorList>
            <person name="Bogen C."/>
            <person name="Al-Dilaimi A."/>
            <person name="Albersmeier A."/>
            <person name="Wichmann J."/>
            <person name="Grundmann M."/>
            <person name="Rupp O."/>
            <person name="Lauersen K.J."/>
            <person name="Blifernez-Klassen O."/>
            <person name="Kalinowski J."/>
            <person name="Goesmann A."/>
            <person name="Mussgnug J.H."/>
            <person name="Kruse O."/>
        </authorList>
    </citation>
    <scope>NUCLEOTIDE SEQUENCE [LARGE SCALE GENOMIC DNA]</scope>
    <source>
        <strain evidence="2 3">SAG 48.87</strain>
    </source>
</reference>
<feature type="region of interest" description="Disordered" evidence="1">
    <location>
        <begin position="1"/>
        <end position="46"/>
    </location>
</feature>
<protein>
    <recommendedName>
        <fullName evidence="4">Clathrin light chain</fullName>
    </recommendedName>
</protein>
<feature type="region of interest" description="Disordered" evidence="1">
    <location>
        <begin position="59"/>
        <end position="115"/>
    </location>
</feature>
<dbReference type="GeneID" id="25741446"/>
<dbReference type="EMBL" id="KK101862">
    <property type="protein sequence ID" value="KIY99388.1"/>
    <property type="molecule type" value="Genomic_DNA"/>
</dbReference>
<name>A0A0D2KVH5_9CHLO</name>
<accession>A0A0D2KVH5</accession>
<organism evidence="2 3">
    <name type="scientific">Monoraphidium neglectum</name>
    <dbReference type="NCBI Taxonomy" id="145388"/>
    <lineage>
        <taxon>Eukaryota</taxon>
        <taxon>Viridiplantae</taxon>
        <taxon>Chlorophyta</taxon>
        <taxon>core chlorophytes</taxon>
        <taxon>Chlorophyceae</taxon>
        <taxon>CS clade</taxon>
        <taxon>Sphaeropleales</taxon>
        <taxon>Selenastraceae</taxon>
        <taxon>Monoraphidium</taxon>
    </lineage>
</organism>
<dbReference type="Proteomes" id="UP000054498">
    <property type="component" value="Unassembled WGS sequence"/>
</dbReference>
<gene>
    <name evidence="2" type="ORF">MNEG_8570</name>
</gene>
<dbReference type="AlphaFoldDB" id="A0A0D2KVH5"/>
<evidence type="ECO:0000313" key="2">
    <source>
        <dbReference type="EMBL" id="KIY99388.1"/>
    </source>
</evidence>
<dbReference type="KEGG" id="mng:MNEG_8570"/>
<feature type="compositionally biased region" description="Low complexity" evidence="1">
    <location>
        <begin position="59"/>
        <end position="69"/>
    </location>
</feature>
<keyword evidence="3" id="KW-1185">Reference proteome</keyword>
<evidence type="ECO:0000256" key="1">
    <source>
        <dbReference type="SAM" id="MobiDB-lite"/>
    </source>
</evidence>
<evidence type="ECO:0008006" key="4">
    <source>
        <dbReference type="Google" id="ProtNLM"/>
    </source>
</evidence>